<dbReference type="STRING" id="42156.A0A3P6T036"/>
<name>A0A3P6T036_LITSI</name>
<dbReference type="OMA" id="VLTHWNV"/>
<evidence type="ECO:0000259" key="9">
    <source>
        <dbReference type="Pfam" id="PF21467"/>
    </source>
</evidence>
<dbReference type="OrthoDB" id="1657402at2759"/>
<dbReference type="GO" id="GO:0004565">
    <property type="term" value="F:beta-galactosidase activity"/>
    <property type="evidence" value="ECO:0007669"/>
    <property type="project" value="UniProtKB-EC"/>
</dbReference>
<protein>
    <recommendedName>
        <fullName evidence="5">Beta-galactosidase</fullName>
        <ecNumber evidence="5">3.2.1.23</ecNumber>
    </recommendedName>
</protein>
<evidence type="ECO:0000256" key="2">
    <source>
        <dbReference type="ARBA" id="ARBA00022801"/>
    </source>
</evidence>
<dbReference type="InterPro" id="IPR001944">
    <property type="entry name" value="Glycoside_Hdrlase_35"/>
</dbReference>
<evidence type="ECO:0000259" key="8">
    <source>
        <dbReference type="Pfam" id="PF21317"/>
    </source>
</evidence>
<comment type="catalytic activity">
    <reaction evidence="5">
        <text>Hydrolysis of terminal non-reducing beta-D-galactose residues in beta-D-galactosides.</text>
        <dbReference type="EC" id="3.2.1.23"/>
    </reaction>
</comment>
<evidence type="ECO:0000256" key="6">
    <source>
        <dbReference type="RuleBase" id="RU003679"/>
    </source>
</evidence>
<evidence type="ECO:0000256" key="3">
    <source>
        <dbReference type="ARBA" id="ARBA00023295"/>
    </source>
</evidence>
<evidence type="ECO:0000313" key="11">
    <source>
        <dbReference type="Proteomes" id="UP000277928"/>
    </source>
</evidence>
<dbReference type="PIRSF" id="PIRSF006336">
    <property type="entry name" value="B-gal"/>
    <property type="match status" value="1"/>
</dbReference>
<feature type="domain" description="Beta-galactosidase 1-like first all-beta" evidence="8">
    <location>
        <begin position="413"/>
        <end position="520"/>
    </location>
</feature>
<evidence type="ECO:0000313" key="10">
    <source>
        <dbReference type="EMBL" id="VDK75833.1"/>
    </source>
</evidence>
<dbReference type="InterPro" id="IPR026283">
    <property type="entry name" value="B-gal_1-like"/>
</dbReference>
<reference evidence="10 11" key="1">
    <citation type="submission" date="2018-08" db="EMBL/GenBank/DDBJ databases">
        <authorList>
            <person name="Laetsch R D."/>
            <person name="Stevens L."/>
            <person name="Kumar S."/>
            <person name="Blaxter L. M."/>
        </authorList>
    </citation>
    <scope>NUCLEOTIDE SEQUENCE [LARGE SCALE GENOMIC DNA]</scope>
</reference>
<dbReference type="PANTHER" id="PTHR23421">
    <property type="entry name" value="BETA-GALACTOSIDASE RELATED"/>
    <property type="match status" value="1"/>
</dbReference>
<feature type="domain" description="Glycoside hydrolase 35 catalytic" evidence="7">
    <location>
        <begin position="123"/>
        <end position="361"/>
    </location>
</feature>
<evidence type="ECO:0000256" key="1">
    <source>
        <dbReference type="ARBA" id="ARBA00009809"/>
    </source>
</evidence>
<dbReference type="EC" id="3.2.1.23" evidence="5"/>
<comment type="similarity">
    <text evidence="1 6">Belongs to the glycosyl hydrolase 35 family.</text>
</comment>
<dbReference type="AlphaFoldDB" id="A0A3P6T036"/>
<dbReference type="Gene3D" id="3.20.20.80">
    <property type="entry name" value="Glycosidases"/>
    <property type="match status" value="2"/>
</dbReference>
<dbReference type="InterPro" id="IPR008979">
    <property type="entry name" value="Galactose-bd-like_sf"/>
</dbReference>
<dbReference type="PRINTS" id="PR00742">
    <property type="entry name" value="GLHYDRLASE35"/>
</dbReference>
<dbReference type="InterPro" id="IPR017853">
    <property type="entry name" value="GH"/>
</dbReference>
<dbReference type="InterPro" id="IPR048912">
    <property type="entry name" value="BetaGal1-like_ABD1"/>
</dbReference>
<feature type="domain" description="Beta-galactosidase galactose-binding" evidence="9">
    <location>
        <begin position="550"/>
        <end position="604"/>
    </location>
</feature>
<evidence type="ECO:0000256" key="5">
    <source>
        <dbReference type="RuleBase" id="RU000675"/>
    </source>
</evidence>
<dbReference type="Pfam" id="PF21467">
    <property type="entry name" value="BetaGal_gal-bd"/>
    <property type="match status" value="1"/>
</dbReference>
<dbReference type="Pfam" id="PF21317">
    <property type="entry name" value="BetaGal_ABD_1"/>
    <property type="match status" value="1"/>
</dbReference>
<dbReference type="InterPro" id="IPR019801">
    <property type="entry name" value="Glyco_hydro_35_CS"/>
</dbReference>
<accession>A0A3P6T036</accession>
<dbReference type="InterPro" id="IPR048913">
    <property type="entry name" value="BetaGal_gal-bd"/>
</dbReference>
<dbReference type="PROSITE" id="PS01182">
    <property type="entry name" value="GLYCOSYL_HYDROL_F35"/>
    <property type="match status" value="1"/>
</dbReference>
<feature type="domain" description="Glycoside hydrolase 35 catalytic" evidence="7">
    <location>
        <begin position="69"/>
        <end position="122"/>
    </location>
</feature>
<keyword evidence="3 5" id="KW-0326">Glycosidase</keyword>
<organism evidence="10 11">
    <name type="scientific">Litomosoides sigmodontis</name>
    <name type="common">Filarial nematode worm</name>
    <dbReference type="NCBI Taxonomy" id="42156"/>
    <lineage>
        <taxon>Eukaryota</taxon>
        <taxon>Metazoa</taxon>
        <taxon>Ecdysozoa</taxon>
        <taxon>Nematoda</taxon>
        <taxon>Chromadorea</taxon>
        <taxon>Rhabditida</taxon>
        <taxon>Spirurina</taxon>
        <taxon>Spiruromorpha</taxon>
        <taxon>Filarioidea</taxon>
        <taxon>Onchocercidae</taxon>
        <taxon>Litomosoides</taxon>
    </lineage>
</organism>
<keyword evidence="2 5" id="KW-0378">Hydrolase</keyword>
<dbReference type="Proteomes" id="UP000277928">
    <property type="component" value="Unassembled WGS sequence"/>
</dbReference>
<dbReference type="GO" id="GO:0005975">
    <property type="term" value="P:carbohydrate metabolic process"/>
    <property type="evidence" value="ECO:0007669"/>
    <property type="project" value="InterPro"/>
</dbReference>
<feature type="active site" description="Proton donor" evidence="4">
    <location>
        <position position="191"/>
    </location>
</feature>
<dbReference type="EMBL" id="UYRX01000158">
    <property type="protein sequence ID" value="VDK75833.1"/>
    <property type="molecule type" value="Genomic_DNA"/>
</dbReference>
<evidence type="ECO:0000259" key="7">
    <source>
        <dbReference type="Pfam" id="PF01301"/>
    </source>
</evidence>
<dbReference type="SUPFAM" id="SSF49785">
    <property type="entry name" value="Galactose-binding domain-like"/>
    <property type="match status" value="1"/>
</dbReference>
<dbReference type="InterPro" id="IPR031330">
    <property type="entry name" value="Gly_Hdrlase_35_cat"/>
</dbReference>
<sequence>MLKFEIYPLSWQCAKTSITTFDSDANIFIMQLLRFAAILQCIFTYERIFSHLANSSHPSFTIDYRNNVFLLNGKPFRYISGSVHYFRIHHFYWADRLRRIRAAGLNAIQLYIPWNFHEIYSGRIGPYICAEWENGGLPWWLAYKYGDIDQRTSDKRFLREVELWFNVLLPKLNKYLYKNGGPILMVQVENEYGSHKSCDKAYMKRLSDVVRYHLGLDVLQYTTDGPTDKYLKCGTISGAYPTVDFGPTVPQDFILCSSYSYFCGALRRPLVNSEFYSGWFVVWGQNSQNIPSKTELINTADYMYHLGASMNFYMFHGGTNFGYWNGAGTTAPVITSYDYSAPLTEAGDLTPKYMAIRNWLASKPDWPYKPGDIPQNNLKIGFGSVRLKKVIPLGKKFWELISESQECRRASYPLSFEQLEHPFGFVIYYTTLKFAGRNLTIPRMKDRGYVFIDNQLQGILVNKFGNYQKHWLDLRDGKKGATLGILVENQGRQTIPTINDFKGLLANVTLDGLVVNDWIQCGLSSKLIVSMAGRVRQWSLFSGDRSGIGLYAGQFNVNRLADTFFNPAGWGKGQLFINGHNIGRYWPSVGPQITLYVPKPYLKHHNTIIILELERSGNCHMQFCTVSFIGRPVFNFTESYISHL</sequence>
<gene>
    <name evidence="10" type="ORF">NLS_LOCUS3084</name>
</gene>
<evidence type="ECO:0000256" key="4">
    <source>
        <dbReference type="PIRSR" id="PIRSR006336-1"/>
    </source>
</evidence>
<dbReference type="Gene3D" id="2.60.120.260">
    <property type="entry name" value="Galactose-binding domain-like"/>
    <property type="match status" value="2"/>
</dbReference>
<proteinExistence type="inferred from homology"/>
<dbReference type="SUPFAM" id="SSF51445">
    <property type="entry name" value="(Trans)glycosidases"/>
    <property type="match status" value="1"/>
</dbReference>
<dbReference type="Pfam" id="PF01301">
    <property type="entry name" value="Glyco_hydro_35"/>
    <property type="match status" value="2"/>
</dbReference>
<keyword evidence="11" id="KW-1185">Reference proteome</keyword>
<feature type="active site" description="Nucleophile" evidence="4">
    <location>
        <position position="274"/>
    </location>
</feature>